<dbReference type="SUPFAM" id="SSF161070">
    <property type="entry name" value="SNF-like"/>
    <property type="match status" value="1"/>
</dbReference>
<reference evidence="9" key="1">
    <citation type="submission" date="2025-08" db="UniProtKB">
        <authorList>
            <consortium name="RefSeq"/>
        </authorList>
    </citation>
    <scope>IDENTIFICATION</scope>
</reference>
<evidence type="ECO:0000256" key="6">
    <source>
        <dbReference type="RuleBase" id="RU003732"/>
    </source>
</evidence>
<keyword evidence="8" id="KW-1185">Reference proteome</keyword>
<dbReference type="PROSITE" id="PS00754">
    <property type="entry name" value="NA_NEUROTRAN_SYMP_2"/>
    <property type="match status" value="1"/>
</dbReference>
<dbReference type="PRINTS" id="PR00176">
    <property type="entry name" value="NANEUSMPORT"/>
</dbReference>
<feature type="transmembrane region" description="Helical" evidence="7">
    <location>
        <begin position="70"/>
        <end position="88"/>
    </location>
</feature>
<dbReference type="PANTHER" id="PTHR11616">
    <property type="entry name" value="SODIUM/CHLORIDE DEPENDENT TRANSPORTER"/>
    <property type="match status" value="1"/>
</dbReference>
<evidence type="ECO:0000256" key="2">
    <source>
        <dbReference type="ARBA" id="ARBA00022448"/>
    </source>
</evidence>
<comment type="subcellular location">
    <subcellularLocation>
        <location evidence="1">Membrane</location>
        <topology evidence="1">Multi-pass membrane protein</topology>
    </subcellularLocation>
</comment>
<organism evidence="8 9">
    <name type="scientific">Erinaceus europaeus</name>
    <name type="common">Western European hedgehog</name>
    <dbReference type="NCBI Taxonomy" id="9365"/>
    <lineage>
        <taxon>Eukaryota</taxon>
        <taxon>Metazoa</taxon>
        <taxon>Chordata</taxon>
        <taxon>Craniata</taxon>
        <taxon>Vertebrata</taxon>
        <taxon>Euteleostomi</taxon>
        <taxon>Mammalia</taxon>
        <taxon>Eutheria</taxon>
        <taxon>Laurasiatheria</taxon>
        <taxon>Eulipotyphla</taxon>
        <taxon>Erinaceidae</taxon>
        <taxon>Erinaceinae</taxon>
        <taxon>Erinaceus</taxon>
    </lineage>
</organism>
<evidence type="ECO:0000313" key="9">
    <source>
        <dbReference type="RefSeq" id="XP_060051477.1"/>
    </source>
</evidence>
<proteinExistence type="inferred from homology"/>
<feature type="transmembrane region" description="Helical" evidence="7">
    <location>
        <begin position="100"/>
        <end position="121"/>
    </location>
</feature>
<dbReference type="InterPro" id="IPR037272">
    <property type="entry name" value="SNS_sf"/>
</dbReference>
<dbReference type="Proteomes" id="UP001652624">
    <property type="component" value="Chromosome 7"/>
</dbReference>
<evidence type="ECO:0000313" key="8">
    <source>
        <dbReference type="Proteomes" id="UP001652624"/>
    </source>
</evidence>
<evidence type="ECO:0000256" key="7">
    <source>
        <dbReference type="SAM" id="Phobius"/>
    </source>
</evidence>
<dbReference type="PANTHER" id="PTHR11616:SF101">
    <property type="entry name" value="SODIUM-DEPENDENT NEUTRAL AMINO ACID TRANSPORTER B(0)AT2"/>
    <property type="match status" value="1"/>
</dbReference>
<evidence type="ECO:0000256" key="5">
    <source>
        <dbReference type="ARBA" id="ARBA00023136"/>
    </source>
</evidence>
<dbReference type="GeneID" id="103107455"/>
<comment type="similarity">
    <text evidence="6">Belongs to the sodium:neurotransmitter symporter (SNF) (TC 2.A.22) family.</text>
</comment>
<keyword evidence="4 7" id="KW-1133">Transmembrane helix</keyword>
<dbReference type="PROSITE" id="PS00610">
    <property type="entry name" value="NA_NEUROTRAN_SYMP_1"/>
    <property type="match status" value="1"/>
</dbReference>
<keyword evidence="6" id="KW-0769">Symport</keyword>
<dbReference type="PROSITE" id="PS50267">
    <property type="entry name" value="NA_NEUROTRAN_SYMP_3"/>
    <property type="match status" value="1"/>
</dbReference>
<evidence type="ECO:0000256" key="1">
    <source>
        <dbReference type="ARBA" id="ARBA00004141"/>
    </source>
</evidence>
<feature type="transmembrane region" description="Helical" evidence="7">
    <location>
        <begin position="224"/>
        <end position="244"/>
    </location>
</feature>
<name>A0ABM3XRL9_ERIEU</name>
<sequence length="303" mass="34213">MPKNSKVIKRELDNEVIESVKDLLSNEDSADDAFKKSELIVDVQGDKYTDDEEESEVKDERPAWNSKRHYILAQIGFSVGLGNVWRFPYLCQKNGGGAYLVPYFILLMVIGIPLYFLELAVGQKIRRGSIGVWNYISPKLGGIGFSSLIVCFLVALYYNVVIGWSLFYFSQSFQNPLPWDQCPLVKNASHTFVEPECEKSSATTYYWYRKALNISSSISEGGGLQWKMGLCLLVAWVLVCSAMVKGIQSCGKIIYISSLLPFVVLFCFLVRALLLNGSVDGIRHMFTPKKFGNDHSIFESRHH</sequence>
<keyword evidence="3 6" id="KW-0812">Transmembrane</keyword>
<feature type="transmembrane region" description="Helical" evidence="7">
    <location>
        <begin position="142"/>
        <end position="169"/>
    </location>
</feature>
<accession>A0ABM3XRL9</accession>
<keyword evidence="5 7" id="KW-0472">Membrane</keyword>
<evidence type="ECO:0000256" key="3">
    <source>
        <dbReference type="ARBA" id="ARBA00022692"/>
    </source>
</evidence>
<protein>
    <recommendedName>
        <fullName evidence="6">Transporter</fullName>
    </recommendedName>
</protein>
<evidence type="ECO:0000256" key="4">
    <source>
        <dbReference type="ARBA" id="ARBA00022989"/>
    </source>
</evidence>
<feature type="transmembrane region" description="Helical" evidence="7">
    <location>
        <begin position="253"/>
        <end position="274"/>
    </location>
</feature>
<keyword evidence="2 6" id="KW-0813">Transport</keyword>
<dbReference type="Pfam" id="PF00209">
    <property type="entry name" value="SNF"/>
    <property type="match status" value="1"/>
</dbReference>
<dbReference type="InterPro" id="IPR000175">
    <property type="entry name" value="Na/ntran_symport"/>
</dbReference>
<gene>
    <name evidence="9" type="primary">SLC6A15</name>
</gene>
<dbReference type="RefSeq" id="XP_060051477.1">
    <property type="nucleotide sequence ID" value="XM_060195494.1"/>
</dbReference>